<dbReference type="InterPro" id="IPR039421">
    <property type="entry name" value="Type_1_exporter"/>
</dbReference>
<dbReference type="PROSITE" id="PS50893">
    <property type="entry name" value="ABC_TRANSPORTER_2"/>
    <property type="match status" value="1"/>
</dbReference>
<evidence type="ECO:0000259" key="4">
    <source>
        <dbReference type="PROSITE" id="PS50893"/>
    </source>
</evidence>
<sequence>MVRWGKDAEVELDDVWFAYPSRPNHMVLKGITLKLQPGSKVALVGPSGGGKTTIANLIERFYDPINGKVLLNGVPLVEISHEHLHRKISIVSQEPVLFNCSIEENIAYGLDGKASIVDVENAADLEFVQFHPTGIYGAGCLITEGSRGEGGILRNSNGERFMERYAPTAKDLASRDVVSRSMTMEIREGRGVGLLKRSDEPVKMPRSVKNNQLVEVEHQEVQEVLGTRLATYDVRMASIEATMGDMQRGFSDLKFELSKFMAQTNARVEAQSKSTSDRGESSQKNNRSEYNHQQNTPPPFTCNLPPPMLPKLSFPRFSGGDPRGWVRKAEQYFDLCPVHEDYKVPYASVHFDSQAEH</sequence>
<dbReference type="Pfam" id="PF00005">
    <property type="entry name" value="ABC_tran"/>
    <property type="match status" value="1"/>
</dbReference>
<dbReference type="Proteomes" id="UP001187471">
    <property type="component" value="Unassembled WGS sequence"/>
</dbReference>
<dbReference type="InterPro" id="IPR003439">
    <property type="entry name" value="ABC_transporter-like_ATP-bd"/>
</dbReference>
<dbReference type="InterPro" id="IPR027417">
    <property type="entry name" value="P-loop_NTPase"/>
</dbReference>
<dbReference type="GO" id="GO:0016491">
    <property type="term" value="F:oxidoreductase activity"/>
    <property type="evidence" value="ECO:0007669"/>
    <property type="project" value="UniProtKB-KW"/>
</dbReference>
<dbReference type="EMBL" id="JAVXUO010000755">
    <property type="protein sequence ID" value="KAK2989331.1"/>
    <property type="molecule type" value="Genomic_DNA"/>
</dbReference>
<dbReference type="PANTHER" id="PTHR24221">
    <property type="entry name" value="ATP-BINDING CASSETTE SUB-FAMILY B"/>
    <property type="match status" value="1"/>
</dbReference>
<evidence type="ECO:0000313" key="5">
    <source>
        <dbReference type="EMBL" id="KAK2989331.1"/>
    </source>
</evidence>
<evidence type="ECO:0000256" key="3">
    <source>
        <dbReference type="SAM" id="MobiDB-lite"/>
    </source>
</evidence>
<evidence type="ECO:0000313" key="6">
    <source>
        <dbReference type="Proteomes" id="UP001187471"/>
    </source>
</evidence>
<accession>A0AA88RTV6</accession>
<feature type="domain" description="ABC transporter" evidence="4">
    <location>
        <begin position="10"/>
        <end position="244"/>
    </location>
</feature>
<evidence type="ECO:0000256" key="1">
    <source>
        <dbReference type="ARBA" id="ARBA00022630"/>
    </source>
</evidence>
<dbReference type="AlphaFoldDB" id="A0AA88RTV6"/>
<feature type="compositionally biased region" description="Pro residues" evidence="3">
    <location>
        <begin position="296"/>
        <end position="305"/>
    </location>
</feature>
<dbReference type="GO" id="GO:0005524">
    <property type="term" value="F:ATP binding"/>
    <property type="evidence" value="ECO:0007669"/>
    <property type="project" value="InterPro"/>
</dbReference>
<feature type="region of interest" description="Disordered" evidence="3">
    <location>
        <begin position="266"/>
        <end position="305"/>
    </location>
</feature>
<dbReference type="GO" id="GO:0042626">
    <property type="term" value="F:ATPase-coupled transmembrane transporter activity"/>
    <property type="evidence" value="ECO:0007669"/>
    <property type="project" value="TreeGrafter"/>
</dbReference>
<protein>
    <recommendedName>
        <fullName evidence="4">ABC transporter domain-containing protein</fullName>
    </recommendedName>
</protein>
<dbReference type="Gene3D" id="3.40.50.300">
    <property type="entry name" value="P-loop containing nucleotide triphosphate hydrolases"/>
    <property type="match status" value="1"/>
</dbReference>
<dbReference type="PANTHER" id="PTHR24221:SF127">
    <property type="entry name" value="ABC TRANSPORTER B FAMILY MEMBER 25"/>
    <property type="match status" value="1"/>
</dbReference>
<evidence type="ECO:0000256" key="2">
    <source>
        <dbReference type="ARBA" id="ARBA00023002"/>
    </source>
</evidence>
<dbReference type="GO" id="GO:0016020">
    <property type="term" value="C:membrane"/>
    <property type="evidence" value="ECO:0007669"/>
    <property type="project" value="TreeGrafter"/>
</dbReference>
<gene>
    <name evidence="5" type="ORF">RJ640_015042</name>
</gene>
<organism evidence="5 6">
    <name type="scientific">Escallonia rubra</name>
    <dbReference type="NCBI Taxonomy" id="112253"/>
    <lineage>
        <taxon>Eukaryota</taxon>
        <taxon>Viridiplantae</taxon>
        <taxon>Streptophyta</taxon>
        <taxon>Embryophyta</taxon>
        <taxon>Tracheophyta</taxon>
        <taxon>Spermatophyta</taxon>
        <taxon>Magnoliopsida</taxon>
        <taxon>eudicotyledons</taxon>
        <taxon>Gunneridae</taxon>
        <taxon>Pentapetalae</taxon>
        <taxon>asterids</taxon>
        <taxon>campanulids</taxon>
        <taxon>Escalloniales</taxon>
        <taxon>Escalloniaceae</taxon>
        <taxon>Escallonia</taxon>
    </lineage>
</organism>
<dbReference type="InterPro" id="IPR027477">
    <property type="entry name" value="Succ_DH/fumarate_Rdtase_cat_sf"/>
</dbReference>
<dbReference type="GO" id="GO:0016887">
    <property type="term" value="F:ATP hydrolysis activity"/>
    <property type="evidence" value="ECO:0007669"/>
    <property type="project" value="InterPro"/>
</dbReference>
<keyword evidence="2" id="KW-0560">Oxidoreductase</keyword>
<dbReference type="Pfam" id="PF00890">
    <property type="entry name" value="FAD_binding_2"/>
    <property type="match status" value="1"/>
</dbReference>
<reference evidence="5" key="1">
    <citation type="submission" date="2022-12" db="EMBL/GenBank/DDBJ databases">
        <title>Draft genome assemblies for two species of Escallonia (Escalloniales).</title>
        <authorList>
            <person name="Chanderbali A."/>
            <person name="Dervinis C."/>
            <person name="Anghel I."/>
            <person name="Soltis D."/>
            <person name="Soltis P."/>
            <person name="Zapata F."/>
        </authorList>
    </citation>
    <scope>NUCLEOTIDE SEQUENCE</scope>
    <source>
        <strain evidence="5">UCBG92.1500</strain>
        <tissue evidence="5">Leaf</tissue>
    </source>
</reference>
<dbReference type="SUPFAM" id="SSF56425">
    <property type="entry name" value="Succinate dehydrogenase/fumarate reductase flavoprotein, catalytic domain"/>
    <property type="match status" value="1"/>
</dbReference>
<name>A0AA88RTV6_9ASTE</name>
<feature type="compositionally biased region" description="Basic and acidic residues" evidence="3">
    <location>
        <begin position="275"/>
        <end position="290"/>
    </location>
</feature>
<dbReference type="Gene3D" id="3.90.700.10">
    <property type="entry name" value="Succinate dehydrogenase/fumarate reductase flavoprotein, catalytic domain"/>
    <property type="match status" value="1"/>
</dbReference>
<dbReference type="SUPFAM" id="SSF52540">
    <property type="entry name" value="P-loop containing nucleoside triphosphate hydrolases"/>
    <property type="match status" value="1"/>
</dbReference>
<keyword evidence="6" id="KW-1185">Reference proteome</keyword>
<proteinExistence type="predicted"/>
<comment type="caution">
    <text evidence="5">The sequence shown here is derived from an EMBL/GenBank/DDBJ whole genome shotgun (WGS) entry which is preliminary data.</text>
</comment>
<keyword evidence="1" id="KW-0285">Flavoprotein</keyword>
<dbReference type="InterPro" id="IPR003953">
    <property type="entry name" value="FAD-dep_OxRdtase_2_FAD-bd"/>
</dbReference>